<evidence type="ECO:0000256" key="4">
    <source>
        <dbReference type="ARBA" id="ARBA00022833"/>
    </source>
</evidence>
<evidence type="ECO:0000256" key="1">
    <source>
        <dbReference type="ARBA" id="ARBA00007416"/>
    </source>
</evidence>
<sequence>MVRTRSSSLRQQDLDSIALEPVTISECSEPQQSLRPIPYSKSGKMYHSRTGIEILPTEIDLDSEDDEEIHIFETNRKRLNRIDTNSGKFMKIWNHFMLENRNKFVAEKHMLSACKEFVEINSKKIREQNLENALLTHLIFFISIGYFEFENIAEILQQFEILNASKENAESNLFD</sequence>
<evidence type="ECO:0000256" key="6">
    <source>
        <dbReference type="ARBA" id="ARBA00023163"/>
    </source>
</evidence>
<keyword evidence="6" id="KW-0804">Transcription</keyword>
<evidence type="ECO:0000313" key="8">
    <source>
        <dbReference type="EMBL" id="KPM09554.1"/>
    </source>
</evidence>
<gene>
    <name evidence="8" type="ORF">QR98_0080920</name>
</gene>
<accession>A0A132AEZ4</accession>
<dbReference type="GO" id="GO:0008270">
    <property type="term" value="F:zinc ion binding"/>
    <property type="evidence" value="ECO:0007669"/>
    <property type="project" value="UniProtKB-KW"/>
</dbReference>
<name>A0A132AEZ4_SARSC</name>
<proteinExistence type="inferred from homology"/>
<organism evidence="8 9">
    <name type="scientific">Sarcoptes scabiei</name>
    <name type="common">Itch mite</name>
    <name type="synonym">Acarus scabiei</name>
    <dbReference type="NCBI Taxonomy" id="52283"/>
    <lineage>
        <taxon>Eukaryota</taxon>
        <taxon>Metazoa</taxon>
        <taxon>Ecdysozoa</taxon>
        <taxon>Arthropoda</taxon>
        <taxon>Chelicerata</taxon>
        <taxon>Arachnida</taxon>
        <taxon>Acari</taxon>
        <taxon>Acariformes</taxon>
        <taxon>Sarcoptiformes</taxon>
        <taxon>Astigmata</taxon>
        <taxon>Psoroptidia</taxon>
        <taxon>Sarcoptoidea</taxon>
        <taxon>Sarcoptidae</taxon>
        <taxon>Sarcoptinae</taxon>
        <taxon>Sarcoptes</taxon>
    </lineage>
</organism>
<keyword evidence="2" id="KW-0479">Metal-binding</keyword>
<feature type="domain" description="Polycomb protein VEFS-Box" evidence="7">
    <location>
        <begin position="44"/>
        <end position="146"/>
    </location>
</feature>
<evidence type="ECO:0000313" key="9">
    <source>
        <dbReference type="Proteomes" id="UP000616769"/>
    </source>
</evidence>
<keyword evidence="3" id="KW-0863">Zinc-finger</keyword>
<dbReference type="InterPro" id="IPR019135">
    <property type="entry name" value="Polycomb_protein_VEFS-Box"/>
</dbReference>
<protein>
    <submittedName>
        <fullName evidence="8">VEFS-box containing protein</fullName>
    </submittedName>
</protein>
<evidence type="ECO:0000256" key="3">
    <source>
        <dbReference type="ARBA" id="ARBA00022771"/>
    </source>
</evidence>
<reference evidence="8 9" key="1">
    <citation type="journal article" date="2015" name="Parasit. Vectors">
        <title>Draft genome of the scabies mite.</title>
        <authorList>
            <person name="Rider S.D.Jr."/>
            <person name="Morgan M.S."/>
            <person name="Arlian L.G."/>
        </authorList>
    </citation>
    <scope>NUCLEOTIDE SEQUENCE [LARGE SCALE GENOMIC DNA]</scope>
    <source>
        <strain evidence="8">Arlian Lab</strain>
    </source>
</reference>
<dbReference type="CDD" id="cd21553">
    <property type="entry name" value="VEFS-box_EMF2-like"/>
    <property type="match status" value="1"/>
</dbReference>
<keyword evidence="5" id="KW-0805">Transcription regulation</keyword>
<comment type="caution">
    <text evidence="8">The sequence shown here is derived from an EMBL/GenBank/DDBJ whole genome shotgun (WGS) entry which is preliminary data.</text>
</comment>
<dbReference type="VEuPathDB" id="VectorBase:SSCA009619"/>
<evidence type="ECO:0000256" key="2">
    <source>
        <dbReference type="ARBA" id="ARBA00022723"/>
    </source>
</evidence>
<dbReference type="AlphaFoldDB" id="A0A132AEZ4"/>
<comment type="similarity">
    <text evidence="1">Belongs to the VEFS (VRN2-EMF2-FIS2-SU(Z)12) family.</text>
</comment>
<evidence type="ECO:0000259" key="7">
    <source>
        <dbReference type="Pfam" id="PF09733"/>
    </source>
</evidence>
<dbReference type="Pfam" id="PF09733">
    <property type="entry name" value="VEFS-Box"/>
    <property type="match status" value="1"/>
</dbReference>
<evidence type="ECO:0000256" key="5">
    <source>
        <dbReference type="ARBA" id="ARBA00023015"/>
    </source>
</evidence>
<keyword evidence="4" id="KW-0862">Zinc</keyword>
<dbReference type="Proteomes" id="UP000616769">
    <property type="component" value="Unassembled WGS sequence"/>
</dbReference>
<dbReference type="EMBL" id="JXLN01013726">
    <property type="protein sequence ID" value="KPM09554.1"/>
    <property type="molecule type" value="Genomic_DNA"/>
</dbReference>